<gene>
    <name evidence="2" type="ORF">BN2476_180009</name>
</gene>
<evidence type="ECO:0008006" key="4">
    <source>
        <dbReference type="Google" id="ProtNLM"/>
    </source>
</evidence>
<keyword evidence="3" id="KW-1185">Reference proteome</keyword>
<dbReference type="AlphaFoldDB" id="A0A1N7RUB9"/>
<keyword evidence="1" id="KW-0472">Membrane</keyword>
<feature type="transmembrane region" description="Helical" evidence="1">
    <location>
        <begin position="67"/>
        <end position="88"/>
    </location>
</feature>
<proteinExistence type="predicted"/>
<evidence type="ECO:0000313" key="2">
    <source>
        <dbReference type="EMBL" id="SIT38674.1"/>
    </source>
</evidence>
<reference evidence="2" key="1">
    <citation type="submission" date="2016-12" db="EMBL/GenBank/DDBJ databases">
        <authorList>
            <person name="Moulin L."/>
        </authorList>
    </citation>
    <scope>NUCLEOTIDE SEQUENCE [LARGE SCALE GENOMIC DNA]</scope>
    <source>
        <strain evidence="2">STM 7183</strain>
    </source>
</reference>
<evidence type="ECO:0000313" key="3">
    <source>
        <dbReference type="Proteomes" id="UP000195569"/>
    </source>
</evidence>
<evidence type="ECO:0000256" key="1">
    <source>
        <dbReference type="SAM" id="Phobius"/>
    </source>
</evidence>
<dbReference type="EMBL" id="CYGY02000018">
    <property type="protein sequence ID" value="SIT38674.1"/>
    <property type="molecule type" value="Genomic_DNA"/>
</dbReference>
<accession>A0A1N7RUB9</accession>
<dbReference type="Proteomes" id="UP000195569">
    <property type="component" value="Unassembled WGS sequence"/>
</dbReference>
<organism evidence="2 3">
    <name type="scientific">Paraburkholderia piptadeniae</name>
    <dbReference type="NCBI Taxonomy" id="1701573"/>
    <lineage>
        <taxon>Bacteria</taxon>
        <taxon>Pseudomonadati</taxon>
        <taxon>Pseudomonadota</taxon>
        <taxon>Betaproteobacteria</taxon>
        <taxon>Burkholderiales</taxon>
        <taxon>Burkholderiaceae</taxon>
        <taxon>Paraburkholderia</taxon>
    </lineage>
</organism>
<keyword evidence="1" id="KW-0812">Transmembrane</keyword>
<feature type="transmembrane region" description="Helical" evidence="1">
    <location>
        <begin position="12"/>
        <end position="33"/>
    </location>
</feature>
<keyword evidence="1" id="KW-1133">Transmembrane helix</keyword>
<comment type="caution">
    <text evidence="2">The sequence shown here is derived from an EMBL/GenBank/DDBJ whole genome shotgun (WGS) entry which is preliminary data.</text>
</comment>
<sequence>MSLVKRILRYAAWSMASAIGGWQLTYVIAALPFNMPIFVETFIRFCLSVTGAEYLGNPEDMATLALVFYWAIATLLVGAFLFLCYFAVRRHRAKKIHSQ</sequence>
<protein>
    <recommendedName>
        <fullName evidence="4">Transmembrane protein</fullName>
    </recommendedName>
</protein>
<name>A0A1N7RUB9_9BURK</name>